<reference evidence="3" key="1">
    <citation type="journal article" date="2024" name="IScience">
        <title>Strigolactones Initiate the Formation of Haustorium-like Structures in Castilleja.</title>
        <authorList>
            <person name="Buerger M."/>
            <person name="Peterson D."/>
            <person name="Chory J."/>
        </authorList>
    </citation>
    <scope>NUCLEOTIDE SEQUENCE [LARGE SCALE GENOMIC DNA]</scope>
</reference>
<keyword evidence="3" id="KW-1185">Reference proteome</keyword>
<evidence type="ECO:0000256" key="1">
    <source>
        <dbReference type="SAM" id="MobiDB-lite"/>
    </source>
</evidence>
<evidence type="ECO:0000313" key="2">
    <source>
        <dbReference type="EMBL" id="KAL3652148.1"/>
    </source>
</evidence>
<dbReference type="AlphaFoldDB" id="A0ABD3ECI7"/>
<protein>
    <recommendedName>
        <fullName evidence="4">Integrase</fullName>
    </recommendedName>
</protein>
<dbReference type="EMBL" id="JAVIJP010000005">
    <property type="protein sequence ID" value="KAL3652148.1"/>
    <property type="molecule type" value="Genomic_DNA"/>
</dbReference>
<comment type="caution">
    <text evidence="2">The sequence shown here is derived from an EMBL/GenBank/DDBJ whole genome shotgun (WGS) entry which is preliminary data.</text>
</comment>
<organism evidence="2 3">
    <name type="scientific">Castilleja foliolosa</name>
    <dbReference type="NCBI Taxonomy" id="1961234"/>
    <lineage>
        <taxon>Eukaryota</taxon>
        <taxon>Viridiplantae</taxon>
        <taxon>Streptophyta</taxon>
        <taxon>Embryophyta</taxon>
        <taxon>Tracheophyta</taxon>
        <taxon>Spermatophyta</taxon>
        <taxon>Magnoliopsida</taxon>
        <taxon>eudicotyledons</taxon>
        <taxon>Gunneridae</taxon>
        <taxon>Pentapetalae</taxon>
        <taxon>asterids</taxon>
        <taxon>lamiids</taxon>
        <taxon>Lamiales</taxon>
        <taxon>Orobanchaceae</taxon>
        <taxon>Pedicularideae</taxon>
        <taxon>Castillejinae</taxon>
        <taxon>Castilleja</taxon>
    </lineage>
</organism>
<accession>A0ABD3ECI7</accession>
<dbReference type="Proteomes" id="UP001632038">
    <property type="component" value="Unassembled WGS sequence"/>
</dbReference>
<proteinExistence type="predicted"/>
<feature type="region of interest" description="Disordered" evidence="1">
    <location>
        <begin position="1"/>
        <end position="89"/>
    </location>
</feature>
<name>A0ABD3ECI7_9LAMI</name>
<sequence>MKNKQARPIGTKPLSEVNATQRHFRGRGNGRGFYQQNRDRGHKGNFTPYNNMASNYFKKFVPRGGNTGNRGNRGRGGQGNQQGRDNNQKYKIQTQNQTTCYRFTKEMVTGRKLVAQIFTKNNPPTGETSYAEGRLTTLMLILSLILSL</sequence>
<evidence type="ECO:0008006" key="4">
    <source>
        <dbReference type="Google" id="ProtNLM"/>
    </source>
</evidence>
<gene>
    <name evidence="2" type="ORF">CASFOL_001829</name>
</gene>
<evidence type="ECO:0000313" key="3">
    <source>
        <dbReference type="Proteomes" id="UP001632038"/>
    </source>
</evidence>